<dbReference type="RefSeq" id="WP_229688904.1">
    <property type="nucleotide sequence ID" value="NZ_BMJC01000003.1"/>
</dbReference>
<evidence type="ECO:0000256" key="1">
    <source>
        <dbReference type="ARBA" id="ARBA00004167"/>
    </source>
</evidence>
<evidence type="ECO:0000256" key="5">
    <source>
        <dbReference type="ARBA" id="ARBA00023180"/>
    </source>
</evidence>
<dbReference type="GO" id="GO:0030178">
    <property type="term" value="P:negative regulation of Wnt signaling pathway"/>
    <property type="evidence" value="ECO:0007669"/>
    <property type="project" value="InterPro"/>
</dbReference>
<dbReference type="SMART" id="SM01352">
    <property type="entry name" value="APCDDC"/>
    <property type="match status" value="1"/>
</dbReference>
<dbReference type="PANTHER" id="PTHR31021">
    <property type="entry name" value="ADENOMATOSIS POLYPOSIS COLI DOWN-REGULATED 1"/>
    <property type="match status" value="1"/>
</dbReference>
<comment type="caution">
    <text evidence="7">The sequence shown here is derived from an EMBL/GenBank/DDBJ whole genome shotgun (WGS) entry which is preliminary data.</text>
</comment>
<keyword evidence="5" id="KW-0325">Glycoprotein</keyword>
<evidence type="ECO:0000259" key="6">
    <source>
        <dbReference type="SMART" id="SM01352"/>
    </source>
</evidence>
<dbReference type="AlphaFoldDB" id="A0A8J2UE37"/>
<evidence type="ECO:0000256" key="2">
    <source>
        <dbReference type="ARBA" id="ARBA00022692"/>
    </source>
</evidence>
<evidence type="ECO:0000313" key="8">
    <source>
        <dbReference type="Proteomes" id="UP000607559"/>
    </source>
</evidence>
<dbReference type="EMBL" id="BMJC01000003">
    <property type="protein sequence ID" value="GGB02569.1"/>
    <property type="molecule type" value="Genomic_DNA"/>
</dbReference>
<protein>
    <recommendedName>
        <fullName evidence="6">APCDD1 domain-containing protein</fullName>
    </recommendedName>
</protein>
<reference evidence="7" key="2">
    <citation type="submission" date="2020-09" db="EMBL/GenBank/DDBJ databases">
        <authorList>
            <person name="Sun Q."/>
            <person name="Zhou Y."/>
        </authorList>
    </citation>
    <scope>NUCLEOTIDE SEQUENCE</scope>
    <source>
        <strain evidence="7">CGMCC 1.15448</strain>
    </source>
</reference>
<evidence type="ECO:0000256" key="4">
    <source>
        <dbReference type="ARBA" id="ARBA00023136"/>
    </source>
</evidence>
<feature type="domain" description="APCDD1" evidence="6">
    <location>
        <begin position="2"/>
        <end position="191"/>
    </location>
</feature>
<gene>
    <name evidence="7" type="ORF">GCM10011511_27310</name>
</gene>
<dbReference type="PANTHER" id="PTHR31021:SF1">
    <property type="entry name" value="CHROMOSOME UNDETERMINED SCAFFOLD_56, WHOLE GENOME SHOTGUN SEQUENCE"/>
    <property type="match status" value="1"/>
</dbReference>
<keyword evidence="8" id="KW-1185">Reference proteome</keyword>
<dbReference type="GO" id="GO:0017147">
    <property type="term" value="F:Wnt-protein binding"/>
    <property type="evidence" value="ECO:0007669"/>
    <property type="project" value="InterPro"/>
</dbReference>
<dbReference type="InterPro" id="IPR042425">
    <property type="entry name" value="APCDD1"/>
</dbReference>
<organism evidence="7 8">
    <name type="scientific">Puia dinghuensis</name>
    <dbReference type="NCBI Taxonomy" id="1792502"/>
    <lineage>
        <taxon>Bacteria</taxon>
        <taxon>Pseudomonadati</taxon>
        <taxon>Bacteroidota</taxon>
        <taxon>Chitinophagia</taxon>
        <taxon>Chitinophagales</taxon>
        <taxon>Chitinophagaceae</taxon>
        <taxon>Puia</taxon>
    </lineage>
</organism>
<keyword evidence="3" id="KW-0732">Signal</keyword>
<dbReference type="Pfam" id="PF14921">
    <property type="entry name" value="APCDDC"/>
    <property type="match status" value="1"/>
</dbReference>
<dbReference type="Proteomes" id="UP000607559">
    <property type="component" value="Unassembled WGS sequence"/>
</dbReference>
<evidence type="ECO:0000313" key="7">
    <source>
        <dbReference type="EMBL" id="GGB02569.1"/>
    </source>
</evidence>
<dbReference type="InterPro" id="IPR029405">
    <property type="entry name" value="APCDD1_dom"/>
</dbReference>
<evidence type="ECO:0000256" key="3">
    <source>
        <dbReference type="ARBA" id="ARBA00022729"/>
    </source>
</evidence>
<dbReference type="GO" id="GO:0005886">
    <property type="term" value="C:plasma membrane"/>
    <property type="evidence" value="ECO:0007669"/>
    <property type="project" value="InterPro"/>
</dbReference>
<accession>A0A8J2UE37</accession>
<proteinExistence type="predicted"/>
<keyword evidence="4" id="KW-0472">Membrane</keyword>
<sequence length="191" mass="21141">MNIDKIKQQLVKGDWVSIAPEIRPSTVKTATGDIKPLYCSRRFSYFQADTFRLIFINYADPFGKAPVVEMRIEGHVHYGAEHPIAPGAYEADYVADISFDITILNPAFVAALNAGAPSGGISPWELNVPQSVLSKSVPAFGLKAGEYFTEYDLIYLHENLLFNGSRNIDGRPFDKPANRPTNLQIPLILLA</sequence>
<name>A0A8J2UE37_9BACT</name>
<comment type="subcellular location">
    <subcellularLocation>
        <location evidence="1">Membrane</location>
        <topology evidence="1">Single-pass membrane protein</topology>
    </subcellularLocation>
</comment>
<reference evidence="7" key="1">
    <citation type="journal article" date="2014" name="Int. J. Syst. Evol. Microbiol.">
        <title>Complete genome sequence of Corynebacterium casei LMG S-19264T (=DSM 44701T), isolated from a smear-ripened cheese.</title>
        <authorList>
            <consortium name="US DOE Joint Genome Institute (JGI-PGF)"/>
            <person name="Walter F."/>
            <person name="Albersmeier A."/>
            <person name="Kalinowski J."/>
            <person name="Ruckert C."/>
        </authorList>
    </citation>
    <scope>NUCLEOTIDE SEQUENCE</scope>
    <source>
        <strain evidence="7">CGMCC 1.15448</strain>
    </source>
</reference>
<keyword evidence="2" id="KW-0812">Transmembrane</keyword>